<keyword evidence="1" id="KW-0175">Coiled coil</keyword>
<evidence type="ECO:0000313" key="2">
    <source>
        <dbReference type="EMBL" id="GBB96067.1"/>
    </source>
</evidence>
<feature type="coiled-coil region" evidence="1">
    <location>
        <begin position="933"/>
        <end position="960"/>
    </location>
</feature>
<evidence type="ECO:0000256" key="1">
    <source>
        <dbReference type="SAM" id="Coils"/>
    </source>
</evidence>
<dbReference type="Proteomes" id="UP000247702">
    <property type="component" value="Unassembled WGS sequence"/>
</dbReference>
<dbReference type="EMBL" id="BEXD01001868">
    <property type="protein sequence ID" value="GBB96067.1"/>
    <property type="molecule type" value="Genomic_DNA"/>
</dbReference>
<reference evidence="2 3" key="1">
    <citation type="submission" date="2017-11" db="EMBL/GenBank/DDBJ databases">
        <title>The genome of Rhizophagus clarus HR1 reveals common genetic basis of auxotrophy among arbuscular mycorrhizal fungi.</title>
        <authorList>
            <person name="Kobayashi Y."/>
        </authorList>
    </citation>
    <scope>NUCLEOTIDE SEQUENCE [LARGE SCALE GENOMIC DNA]</scope>
    <source>
        <strain evidence="2 3">HR1</strain>
    </source>
</reference>
<organism evidence="2 3">
    <name type="scientific">Rhizophagus clarus</name>
    <dbReference type="NCBI Taxonomy" id="94130"/>
    <lineage>
        <taxon>Eukaryota</taxon>
        <taxon>Fungi</taxon>
        <taxon>Fungi incertae sedis</taxon>
        <taxon>Mucoromycota</taxon>
        <taxon>Glomeromycotina</taxon>
        <taxon>Glomeromycetes</taxon>
        <taxon>Glomerales</taxon>
        <taxon>Glomeraceae</taxon>
        <taxon>Rhizophagus</taxon>
    </lineage>
</organism>
<keyword evidence="3" id="KW-1185">Reference proteome</keyword>
<proteinExistence type="predicted"/>
<sequence length="1099" mass="126575">MSNIEGDDSSMLIREFNLESTIENLKDGKEVFEEVFSENELDINFDELAFKFNNVLNDMLAHENEEDSEIESYADEYDHDIEIELEQDNNENDDDNELEEESDEIIPDEFDMSEGSINKKYNVQAAISPCVIIDNIQGTIKRCNETYKLRRLRNLLGTWQIDRDAVQQVDSNYLKLGVCDSHFLYDQNQIHNPKEKIFTELTDALVQHRRCIGCKKYVTFFSRGEGCSKHSWLINGRNIQVPCNGLMHCNALKDSFISKRAFEEIKKPRCICCSCYEQLGGHIHKRAGRGKKSNCVHDKLHEQDTSKGIEFIANWLKKISHTSDESTKREILKSITKAIIPFLPTTPTKTTLNNDKSDETLSLFIVKILFLDTFINNKKPLIQNEDTETVDYEILGQQIGIKLWKSRKAINDKKDLLSSPASLSEYYNAFPSFITEFFEGMLIEIFKQKLAVSNRQRKHRKQLTKSLSKDTIIKIVTFFVSVITSITFPSHGIWLTNVLSSLARKPKLLSSLHCLLAVWNVIGHSDRHERNQEKERISKAVPTKRLCQKSNIWNLAIIDNIDFKQKTFSFGNIYDTTRNSSHMTLRMAFQSEVPDHLVTNYEEIIALENDTRIFGMNSTTQEALYGLQKILEGLLDFQRTNEGNLIYNQNFDAEIIKKAILAEFEHGCQGSSPHVIILEPGDNPNSDQAILDAANMYKIDFNLLETDYLDIVADEAIFRRLMRCQAQWPQLRPLLGQWHTSKDFCLVLIVLFSSYGLLNLARRLGVRFLDKFEAAVDYRTTSRVLDLLWVAVGIAINIYTKKNNLPLSEIMDENTGTNIFLKIWYLFYQWAGIWKAHKIGMRIGNHTLQRDTLAAASPLFPSAGKSNYSVAIAQHLSTLTKYPKLNEILKYVGAFRLPRTMDEKPICFGFDEALETFGVHFIKQNINGNIINEAKLKANIKAAQEERDRVDLLLSEYLEDTSISQSKRAVDSRRKVLWELVDDLVVIFGMMDPLSHDIFKDLEPPEIHKEGCEKLIACYNSGLERMQMIYKQDVIKSEPRNAQGRRALGICRTKHKDYVNQKKITKQKRRHEEIQPEVCIDCNYIPKFFIHFLAILATS</sequence>
<comment type="caution">
    <text evidence="2">The sequence shown here is derived from an EMBL/GenBank/DDBJ whole genome shotgun (WGS) entry which is preliminary data.</text>
</comment>
<evidence type="ECO:0000313" key="3">
    <source>
        <dbReference type="Proteomes" id="UP000247702"/>
    </source>
</evidence>
<accession>A0A2Z6R102</accession>
<protein>
    <submittedName>
        <fullName evidence="2">Uncharacterized protein</fullName>
    </submittedName>
</protein>
<dbReference type="AlphaFoldDB" id="A0A2Z6R102"/>
<name>A0A2Z6R102_9GLOM</name>
<gene>
    <name evidence="2" type="ORF">RclHR1_02680001</name>
</gene>